<dbReference type="GO" id="GO:0005634">
    <property type="term" value="C:nucleus"/>
    <property type="evidence" value="ECO:0007669"/>
    <property type="project" value="UniProtKB-SubCell"/>
</dbReference>
<dbReference type="InterPro" id="IPR018186">
    <property type="entry name" value="TF_T-box_CS"/>
</dbReference>
<dbReference type="PROSITE" id="PS01264">
    <property type="entry name" value="TBOX_2"/>
    <property type="match status" value="1"/>
</dbReference>
<dbReference type="GO" id="GO:0000978">
    <property type="term" value="F:RNA polymerase II cis-regulatory region sequence-specific DNA binding"/>
    <property type="evidence" value="ECO:0007669"/>
    <property type="project" value="InterPro"/>
</dbReference>
<dbReference type="SMART" id="SM00425">
    <property type="entry name" value="TBOX"/>
    <property type="match status" value="1"/>
</dbReference>
<sequence length="485" mass="53366">MDNAALDMSFKSLSPLSTMEMAYKSALSLYPSNEDGAKNAISALATAAVAAGVSSSLVPSHPPVSTKDNPVVELVDRHLWRSFHAYETEMVITKSGRRMFPPFKVKVSGLEKQTKYVMMLEVVAADDCRYKFHNNQWMVAGKADPEMPKRMYIHPDSPATGEQWMQKIISFHKLKLTNNISDKHGFTILNSMHKYQPRFHLIKAKDVIRLPYSSFHSFSFPETVFIAVTAYQNEMITQLKIDHNPFAKGFRDTGGGRREKKRQIGKTRLYSPPCGFCRNTTDKVESITHSTNSCCSDSEVDDLGRSCKADVRSPSKMLLPASSLRYGYRDSQIGAYLQVPKCAPQDLHYGKKRARLENASITTLTTPSQWPPAGTSAHGIVDLFKSICPWLDNPYNMAYIPIPPPHIIISSLARGVPLSEGGKEDSDPEEVLMERTSPRSSHSMCEKRSSMASSSSSGSINGSSGIGAGGGASGSKCFSISALTS</sequence>
<dbReference type="SUPFAM" id="SSF49417">
    <property type="entry name" value="p53-like transcription factors"/>
    <property type="match status" value="1"/>
</dbReference>
<keyword evidence="5 6" id="KW-0539">Nucleus</keyword>
<name>A0A068WRX1_ECHGR</name>
<keyword evidence="2" id="KW-0805">Transcription regulation</keyword>
<feature type="domain" description="T-box" evidence="8">
    <location>
        <begin position="74"/>
        <end position="252"/>
    </location>
</feature>
<dbReference type="GO" id="GO:0001708">
    <property type="term" value="P:cell fate specification"/>
    <property type="evidence" value="ECO:0007669"/>
    <property type="project" value="TreeGrafter"/>
</dbReference>
<dbReference type="PANTHER" id="PTHR11267:SF181">
    <property type="entry name" value="OPTOMOTOR-BLIND PROTEIN"/>
    <property type="match status" value="1"/>
</dbReference>
<accession>A0A068WRX1</accession>
<dbReference type="Proteomes" id="UP000492820">
    <property type="component" value="Unassembled WGS sequence"/>
</dbReference>
<dbReference type="PRINTS" id="PR00937">
    <property type="entry name" value="TBOX"/>
</dbReference>
<dbReference type="InterPro" id="IPR008967">
    <property type="entry name" value="p53-like_TF_DNA-bd_sf"/>
</dbReference>
<proteinExistence type="predicted"/>
<feature type="compositionally biased region" description="Low complexity" evidence="7">
    <location>
        <begin position="450"/>
        <end position="463"/>
    </location>
</feature>
<dbReference type="Gene3D" id="2.60.40.820">
    <property type="entry name" value="Transcription factor, T-box"/>
    <property type="match status" value="1"/>
</dbReference>
<evidence type="ECO:0000256" key="5">
    <source>
        <dbReference type="ARBA" id="ARBA00023242"/>
    </source>
</evidence>
<dbReference type="Pfam" id="PF00907">
    <property type="entry name" value="T-box"/>
    <property type="match status" value="1"/>
</dbReference>
<dbReference type="GO" id="GO:0000785">
    <property type="term" value="C:chromatin"/>
    <property type="evidence" value="ECO:0007669"/>
    <property type="project" value="TreeGrafter"/>
</dbReference>
<reference evidence="11" key="3">
    <citation type="submission" date="2020-10" db="UniProtKB">
        <authorList>
            <consortium name="WormBaseParasite"/>
        </authorList>
    </citation>
    <scope>IDENTIFICATION</scope>
</reference>
<dbReference type="InterPro" id="IPR001699">
    <property type="entry name" value="TF_T-box"/>
</dbReference>
<dbReference type="FunFam" id="2.60.40.820:FF:000016">
    <property type="entry name" value="T-box transcription factor TBX2-A"/>
    <property type="match status" value="1"/>
</dbReference>
<evidence type="ECO:0000313" key="11">
    <source>
        <dbReference type="WBParaSite" id="EgrG_001171900"/>
    </source>
</evidence>
<dbReference type="OrthoDB" id="7442607at2759"/>
<evidence type="ECO:0000256" key="1">
    <source>
        <dbReference type="ARBA" id="ARBA00004123"/>
    </source>
</evidence>
<protein>
    <submittedName>
        <fullName evidence="9 11">T box transcription factor tbx2</fullName>
    </submittedName>
</protein>
<dbReference type="AlphaFoldDB" id="A0A068WRX1"/>
<keyword evidence="4" id="KW-0804">Transcription</keyword>
<dbReference type="GO" id="GO:0000981">
    <property type="term" value="F:DNA-binding transcription factor activity, RNA polymerase II-specific"/>
    <property type="evidence" value="ECO:0007669"/>
    <property type="project" value="TreeGrafter"/>
</dbReference>
<evidence type="ECO:0000259" key="8">
    <source>
        <dbReference type="PROSITE" id="PS50252"/>
    </source>
</evidence>
<feature type="compositionally biased region" description="Gly residues" evidence="7">
    <location>
        <begin position="464"/>
        <end position="473"/>
    </location>
</feature>
<dbReference type="InterPro" id="IPR046360">
    <property type="entry name" value="T-box_DNA-bd"/>
</dbReference>
<evidence type="ECO:0000313" key="10">
    <source>
        <dbReference type="Proteomes" id="UP000492820"/>
    </source>
</evidence>
<reference evidence="9 10" key="1">
    <citation type="journal article" date="2013" name="Nature">
        <title>The genomes of four tapeworm species reveal adaptations to parasitism.</title>
        <authorList>
            <person name="Tsai I.J."/>
            <person name="Zarowiecki M."/>
            <person name="Holroyd N."/>
            <person name="Garciarrubio A."/>
            <person name="Sanchez-Flores A."/>
            <person name="Brooks K.L."/>
            <person name="Tracey A."/>
            <person name="Bobes R.J."/>
            <person name="Fragoso G."/>
            <person name="Sciutto E."/>
            <person name="Aslett M."/>
            <person name="Beasley H."/>
            <person name="Bennett H.M."/>
            <person name="Cai J."/>
            <person name="Camicia F."/>
            <person name="Clark R."/>
            <person name="Cucher M."/>
            <person name="De Silva N."/>
            <person name="Day T.A."/>
            <person name="Deplazes P."/>
            <person name="Estrada K."/>
            <person name="Fernandez C."/>
            <person name="Holland P.W."/>
            <person name="Hou J."/>
            <person name="Hu S."/>
            <person name="Huckvale T."/>
            <person name="Hung S.S."/>
            <person name="Kamenetzky L."/>
            <person name="Keane J.A."/>
            <person name="Kiss F."/>
            <person name="Koziol U."/>
            <person name="Lambert O."/>
            <person name="Liu K."/>
            <person name="Luo X."/>
            <person name="Luo Y."/>
            <person name="Macchiaroli N."/>
            <person name="Nichol S."/>
            <person name="Paps J."/>
            <person name="Parkinson J."/>
            <person name="Pouchkina-Stantcheva N."/>
            <person name="Riddiford N."/>
            <person name="Rosenzvit M."/>
            <person name="Salinas G."/>
            <person name="Wasmuth J.D."/>
            <person name="Zamanian M."/>
            <person name="Zheng Y."/>
            <person name="Cai X."/>
            <person name="Soberon X."/>
            <person name="Olson P.D."/>
            <person name="Laclette J.P."/>
            <person name="Brehm K."/>
            <person name="Berriman M."/>
            <person name="Garciarrubio A."/>
            <person name="Bobes R.J."/>
            <person name="Fragoso G."/>
            <person name="Sanchez-Flores A."/>
            <person name="Estrada K."/>
            <person name="Cevallos M.A."/>
            <person name="Morett E."/>
            <person name="Gonzalez V."/>
            <person name="Portillo T."/>
            <person name="Ochoa-Leyva A."/>
            <person name="Jose M.V."/>
            <person name="Sciutto E."/>
            <person name="Landa A."/>
            <person name="Jimenez L."/>
            <person name="Valdes V."/>
            <person name="Carrero J.C."/>
            <person name="Larralde C."/>
            <person name="Morales-Montor J."/>
            <person name="Limon-Lason J."/>
            <person name="Soberon X."/>
            <person name="Laclette J.P."/>
        </authorList>
    </citation>
    <scope>NUCLEOTIDE SEQUENCE [LARGE SCALE GENOMIC DNA]</scope>
</reference>
<evidence type="ECO:0000256" key="2">
    <source>
        <dbReference type="ARBA" id="ARBA00023015"/>
    </source>
</evidence>
<dbReference type="EMBL" id="LK028587">
    <property type="protein sequence ID" value="CDS22561.1"/>
    <property type="molecule type" value="Genomic_DNA"/>
</dbReference>
<reference evidence="9" key="2">
    <citation type="submission" date="2014-06" db="EMBL/GenBank/DDBJ databases">
        <authorList>
            <person name="Aslett M."/>
        </authorList>
    </citation>
    <scope>NUCLEOTIDE SEQUENCE</scope>
</reference>
<dbReference type="WBParaSite" id="EgrG_001171900">
    <property type="protein sequence ID" value="EgrG_001171900"/>
    <property type="gene ID" value="EgrG_001171900"/>
</dbReference>
<evidence type="ECO:0000256" key="7">
    <source>
        <dbReference type="SAM" id="MobiDB-lite"/>
    </source>
</evidence>
<evidence type="ECO:0000256" key="6">
    <source>
        <dbReference type="PROSITE-ProRule" id="PRU00201"/>
    </source>
</evidence>
<evidence type="ECO:0000256" key="3">
    <source>
        <dbReference type="ARBA" id="ARBA00023125"/>
    </source>
</evidence>
<dbReference type="InterPro" id="IPR036960">
    <property type="entry name" value="T-box_sf"/>
</dbReference>
<organism evidence="9">
    <name type="scientific">Echinococcus granulosus</name>
    <name type="common">Hydatid tapeworm</name>
    <dbReference type="NCBI Taxonomy" id="6210"/>
    <lineage>
        <taxon>Eukaryota</taxon>
        <taxon>Metazoa</taxon>
        <taxon>Spiralia</taxon>
        <taxon>Lophotrochozoa</taxon>
        <taxon>Platyhelminthes</taxon>
        <taxon>Cestoda</taxon>
        <taxon>Eucestoda</taxon>
        <taxon>Cyclophyllidea</taxon>
        <taxon>Taeniidae</taxon>
        <taxon>Echinococcus</taxon>
        <taxon>Echinococcus granulosus group</taxon>
    </lineage>
</organism>
<dbReference type="PANTHER" id="PTHR11267">
    <property type="entry name" value="T-BOX PROTEIN-RELATED"/>
    <property type="match status" value="1"/>
</dbReference>
<dbReference type="CDD" id="cd20188">
    <property type="entry name" value="T-box_TBX2_3-like"/>
    <property type="match status" value="1"/>
</dbReference>
<dbReference type="PROSITE" id="PS01283">
    <property type="entry name" value="TBOX_1"/>
    <property type="match status" value="1"/>
</dbReference>
<feature type="region of interest" description="Disordered" evidence="7">
    <location>
        <begin position="418"/>
        <end position="475"/>
    </location>
</feature>
<dbReference type="GO" id="GO:0045893">
    <property type="term" value="P:positive regulation of DNA-templated transcription"/>
    <property type="evidence" value="ECO:0007669"/>
    <property type="project" value="InterPro"/>
</dbReference>
<comment type="subcellular location">
    <subcellularLocation>
        <location evidence="1 6">Nucleus</location>
    </subcellularLocation>
</comment>
<evidence type="ECO:0000256" key="4">
    <source>
        <dbReference type="ARBA" id="ARBA00023163"/>
    </source>
</evidence>
<comment type="caution">
    <text evidence="6">Lacks conserved residue(s) required for the propagation of feature annotation.</text>
</comment>
<dbReference type="PROSITE" id="PS50252">
    <property type="entry name" value="TBOX_3"/>
    <property type="match status" value="1"/>
</dbReference>
<keyword evidence="3 6" id="KW-0238">DNA-binding</keyword>
<gene>
    <name evidence="9" type="ORF">EgrG_001171900</name>
</gene>
<evidence type="ECO:0000313" key="9">
    <source>
        <dbReference type="EMBL" id="CDS22561.1"/>
    </source>
</evidence>